<organism evidence="1 2">
    <name type="scientific">Fusarium venenatum</name>
    <dbReference type="NCBI Taxonomy" id="56646"/>
    <lineage>
        <taxon>Eukaryota</taxon>
        <taxon>Fungi</taxon>
        <taxon>Dikarya</taxon>
        <taxon>Ascomycota</taxon>
        <taxon>Pezizomycotina</taxon>
        <taxon>Sordariomycetes</taxon>
        <taxon>Hypocreomycetidae</taxon>
        <taxon>Hypocreales</taxon>
        <taxon>Nectriaceae</taxon>
        <taxon>Fusarium</taxon>
    </lineage>
</organism>
<dbReference type="RefSeq" id="XP_025586820.1">
    <property type="nucleotide sequence ID" value="XM_025736189.1"/>
</dbReference>
<dbReference type="Proteomes" id="UP000245910">
    <property type="component" value="Chromosome II"/>
</dbReference>
<sequence>MEATFPLFLHFPKEIQILIWEAAVRPSGDRHVHRFSIAGFPLRHTNRKHLRLQNTKRLSDGASRLVTCSSLTVSPDDVEGNPNDSIYLSDSGLWTACKNSRDAMEGRFKGNEWWSHIKSPYHPKRTSMPGQCLGREDATHTASYTDHDGVVKHITIGYERDLVHLDSRYLYMIENIDWFHAPNGIFQLPVFDNRRCHEVKPSFVGFVGENIALDYDCSIMDNFYSQKLHYQRKELKASFGEVLDTCCRLLKATQRTVWLVDYGLVPAPNTAAEPTAVREIFRSGDCSYTEVKSEDIGVLWHLVDYDRAYDGENHSAFGLVGIIEQSLFRPDGPSRLRVLACQPAPGRNIRPRNPWAVRCHGHPSCEVCNADKPVPRVRPSTIVRSESSSDLSDSDLNLFD</sequence>
<dbReference type="EMBL" id="LN649230">
    <property type="protein sequence ID" value="CEI63100.1"/>
    <property type="molecule type" value="Genomic_DNA"/>
</dbReference>
<protein>
    <submittedName>
        <fullName evidence="1">Uncharacterized protein</fullName>
    </submittedName>
</protein>
<dbReference type="AlphaFoldDB" id="A0A2L2TQK6"/>
<dbReference type="KEGG" id="fvn:FVRRES_07536"/>
<name>A0A2L2TQK6_9HYPO</name>
<dbReference type="OrthoDB" id="3596450at2759"/>
<dbReference type="GeneID" id="37259175"/>
<proteinExistence type="predicted"/>
<accession>A0A2L2TQK6</accession>
<evidence type="ECO:0000313" key="1">
    <source>
        <dbReference type="EMBL" id="CEI63100.1"/>
    </source>
</evidence>
<keyword evidence="2" id="KW-1185">Reference proteome</keyword>
<reference evidence="2" key="1">
    <citation type="submission" date="2014-10" db="EMBL/GenBank/DDBJ databases">
        <authorList>
            <person name="King R."/>
        </authorList>
    </citation>
    <scope>NUCLEOTIDE SEQUENCE [LARGE SCALE GENOMIC DNA]</scope>
    <source>
        <strain evidence="2">A3/5</strain>
    </source>
</reference>
<evidence type="ECO:0000313" key="2">
    <source>
        <dbReference type="Proteomes" id="UP000245910"/>
    </source>
</evidence>